<proteinExistence type="predicted"/>
<dbReference type="GeneID" id="92037774"/>
<dbReference type="RefSeq" id="XP_066674487.1">
    <property type="nucleotide sequence ID" value="XM_066804714.1"/>
</dbReference>
<evidence type="ECO:0000313" key="2">
    <source>
        <dbReference type="Proteomes" id="UP001433268"/>
    </source>
</evidence>
<sequence length="307" mass="34762">MAHQAHALPWHTLASLLQYKFSYHIEPQRKDVALKQKEWKNKETEPKEIAYFCRAFCRTAAEADGGQGRPGTRLVYPDAMQNRYFGTQDGSDDDRFRNHFWGRRDLQRVSTWTNPNGSRIEHADTLKLMMMEAAGMPPSLSASPAPETASLQKDVMESMLLLANHPVIGPNLVSLLNLHHGHHFGLIRVAEEGIKSYVYLNLLVAMQENGSGVCDPAKDEKGFDIPDRKNYMNLFSFERMLRSVAGNYDGDAQNLPHWDFYYPRDELSWDDKNTKDVVADRGGFGRISERRLAGAGHLRSCTHGGRG</sequence>
<comment type="caution">
    <text evidence="1">The sequence shown here is derived from an EMBL/GenBank/DDBJ whole genome shotgun (WGS) entry which is preliminary data.</text>
</comment>
<organism evidence="1 2">
    <name type="scientific">Apiospora hydei</name>
    <dbReference type="NCBI Taxonomy" id="1337664"/>
    <lineage>
        <taxon>Eukaryota</taxon>
        <taxon>Fungi</taxon>
        <taxon>Dikarya</taxon>
        <taxon>Ascomycota</taxon>
        <taxon>Pezizomycotina</taxon>
        <taxon>Sordariomycetes</taxon>
        <taxon>Xylariomycetidae</taxon>
        <taxon>Amphisphaeriales</taxon>
        <taxon>Apiosporaceae</taxon>
        <taxon>Apiospora</taxon>
    </lineage>
</organism>
<keyword evidence="2" id="KW-1185">Reference proteome</keyword>
<gene>
    <name evidence="1" type="ORF">PG997_000399</name>
</gene>
<accession>A0ABR1XAN3</accession>
<dbReference type="EMBL" id="JAQQWN010000002">
    <property type="protein sequence ID" value="KAK8093714.1"/>
    <property type="molecule type" value="Genomic_DNA"/>
</dbReference>
<reference evidence="1 2" key="1">
    <citation type="submission" date="2023-01" db="EMBL/GenBank/DDBJ databases">
        <title>Analysis of 21 Apiospora genomes using comparative genomics revels a genus with tremendous synthesis potential of carbohydrate active enzymes and secondary metabolites.</title>
        <authorList>
            <person name="Sorensen T."/>
        </authorList>
    </citation>
    <scope>NUCLEOTIDE SEQUENCE [LARGE SCALE GENOMIC DNA]</scope>
    <source>
        <strain evidence="1 2">CBS 114990</strain>
    </source>
</reference>
<protein>
    <submittedName>
        <fullName evidence="1">Uncharacterized protein</fullName>
    </submittedName>
</protein>
<dbReference type="Proteomes" id="UP001433268">
    <property type="component" value="Unassembled WGS sequence"/>
</dbReference>
<name>A0ABR1XAN3_9PEZI</name>
<evidence type="ECO:0000313" key="1">
    <source>
        <dbReference type="EMBL" id="KAK8093714.1"/>
    </source>
</evidence>